<evidence type="ECO:0000259" key="12">
    <source>
        <dbReference type="PROSITE" id="PS50157"/>
    </source>
</evidence>
<protein>
    <recommendedName>
        <fullName evidence="12">C2H2-type domain-containing protein</fullName>
    </recommendedName>
</protein>
<evidence type="ECO:0000256" key="8">
    <source>
        <dbReference type="ARBA" id="ARBA00023163"/>
    </source>
</evidence>
<evidence type="ECO:0000256" key="3">
    <source>
        <dbReference type="ARBA" id="ARBA00022737"/>
    </source>
</evidence>
<accession>A0A553N8V4</accession>
<keyword evidence="2" id="KW-0479">Metal-binding</keyword>
<evidence type="ECO:0000256" key="2">
    <source>
        <dbReference type="ARBA" id="ARBA00022723"/>
    </source>
</evidence>
<dbReference type="InterPro" id="IPR036236">
    <property type="entry name" value="Znf_C2H2_sf"/>
</dbReference>
<dbReference type="InterPro" id="IPR013087">
    <property type="entry name" value="Znf_C2H2_type"/>
</dbReference>
<feature type="domain" description="C2H2-type" evidence="12">
    <location>
        <begin position="615"/>
        <end position="643"/>
    </location>
</feature>
<dbReference type="OMA" id="MRTHREP"/>
<feature type="domain" description="C2H2-type" evidence="12">
    <location>
        <begin position="413"/>
        <end position="441"/>
    </location>
</feature>
<feature type="domain" description="C2H2-type" evidence="12">
    <location>
        <begin position="642"/>
        <end position="665"/>
    </location>
</feature>
<feature type="region of interest" description="Disordered" evidence="11">
    <location>
        <begin position="556"/>
        <end position="583"/>
    </location>
</feature>
<dbReference type="SUPFAM" id="SSF57667">
    <property type="entry name" value="beta-beta-alpha zinc fingers"/>
    <property type="match status" value="9"/>
</dbReference>
<evidence type="ECO:0000256" key="7">
    <source>
        <dbReference type="ARBA" id="ARBA00023125"/>
    </source>
</evidence>
<dbReference type="GO" id="GO:0008270">
    <property type="term" value="F:zinc ion binding"/>
    <property type="evidence" value="ECO:0007669"/>
    <property type="project" value="UniProtKB-KW"/>
</dbReference>
<dbReference type="PROSITE" id="PS00028">
    <property type="entry name" value="ZINC_FINGER_C2H2_1"/>
    <property type="match status" value="15"/>
</dbReference>
<evidence type="ECO:0000256" key="5">
    <source>
        <dbReference type="ARBA" id="ARBA00022833"/>
    </source>
</evidence>
<name>A0A553N8V4_TIGCA</name>
<feature type="compositionally biased region" description="Basic and acidic residues" evidence="11">
    <location>
        <begin position="219"/>
        <end position="230"/>
    </location>
</feature>
<feature type="domain" description="C2H2-type" evidence="12">
    <location>
        <begin position="747"/>
        <end position="774"/>
    </location>
</feature>
<keyword evidence="5" id="KW-0862">Zinc</keyword>
<feature type="domain" description="C2H2-type" evidence="12">
    <location>
        <begin position="892"/>
        <end position="919"/>
    </location>
</feature>
<keyword evidence="6" id="KW-0805">Transcription regulation</keyword>
<comment type="subcellular location">
    <subcellularLocation>
        <location evidence="1">Nucleus</location>
    </subcellularLocation>
</comment>
<dbReference type="SMART" id="SM00355">
    <property type="entry name" value="ZnF_C2H2"/>
    <property type="match status" value="20"/>
</dbReference>
<feature type="region of interest" description="Disordered" evidence="11">
    <location>
        <begin position="219"/>
        <end position="242"/>
    </location>
</feature>
<keyword evidence="4 10" id="KW-0863">Zinc-finger</keyword>
<comment type="caution">
    <text evidence="13">The sequence shown here is derived from an EMBL/GenBank/DDBJ whole genome shotgun (WGS) entry which is preliminary data.</text>
</comment>
<feature type="domain" description="C2H2-type" evidence="12">
    <location>
        <begin position="920"/>
        <end position="948"/>
    </location>
</feature>
<dbReference type="Proteomes" id="UP000318571">
    <property type="component" value="Chromosome 8"/>
</dbReference>
<dbReference type="AlphaFoldDB" id="A0A553N8V4"/>
<keyword evidence="14" id="KW-1185">Reference proteome</keyword>
<dbReference type="PANTHER" id="PTHR24379">
    <property type="entry name" value="KRAB AND ZINC FINGER DOMAIN-CONTAINING"/>
    <property type="match status" value="1"/>
</dbReference>
<evidence type="ECO:0000256" key="10">
    <source>
        <dbReference type="PROSITE-ProRule" id="PRU00042"/>
    </source>
</evidence>
<evidence type="ECO:0000313" key="14">
    <source>
        <dbReference type="Proteomes" id="UP000318571"/>
    </source>
</evidence>
<keyword evidence="8" id="KW-0804">Transcription</keyword>
<feature type="domain" description="C2H2-type" evidence="12">
    <location>
        <begin position="353"/>
        <end position="380"/>
    </location>
</feature>
<feature type="domain" description="C2H2-type" evidence="12">
    <location>
        <begin position="836"/>
        <end position="864"/>
    </location>
</feature>
<dbReference type="Gene3D" id="3.30.160.60">
    <property type="entry name" value="Classic Zinc Finger"/>
    <property type="match status" value="11"/>
</dbReference>
<dbReference type="GO" id="GO:0003677">
    <property type="term" value="F:DNA binding"/>
    <property type="evidence" value="ECO:0007669"/>
    <property type="project" value="UniProtKB-KW"/>
</dbReference>
<evidence type="ECO:0000256" key="6">
    <source>
        <dbReference type="ARBA" id="ARBA00023015"/>
    </source>
</evidence>
<feature type="domain" description="C2H2-type" evidence="12">
    <location>
        <begin position="500"/>
        <end position="527"/>
    </location>
</feature>
<evidence type="ECO:0000256" key="9">
    <source>
        <dbReference type="ARBA" id="ARBA00023242"/>
    </source>
</evidence>
<dbReference type="STRING" id="6832.A0A553N8V4"/>
<organism evidence="13 14">
    <name type="scientific">Tigriopus californicus</name>
    <name type="common">Marine copepod</name>
    <dbReference type="NCBI Taxonomy" id="6832"/>
    <lineage>
        <taxon>Eukaryota</taxon>
        <taxon>Metazoa</taxon>
        <taxon>Ecdysozoa</taxon>
        <taxon>Arthropoda</taxon>
        <taxon>Crustacea</taxon>
        <taxon>Multicrustacea</taxon>
        <taxon>Hexanauplia</taxon>
        <taxon>Copepoda</taxon>
        <taxon>Harpacticoida</taxon>
        <taxon>Harpacticidae</taxon>
        <taxon>Tigriopus</taxon>
    </lineage>
</organism>
<sequence>MSASPPTPRPPSPEPWLDVLKQTLHVIPVGQWLLIFRTDFDLLQGDEPFNTLSLLYHTPSRRYLGRVLGRTAQSGRLDHPSALLALCHTFFQHRGACLGWRTPDEQFPLSCDFALDCQVLLDESEASERCGACQAQAQKVHGLDWKVEPRPVEVQSVPDLLNLADPGIPPRTRGMKIEPVDYFESDEVDDAESEIESHPTLFECEQCPKSFKKRRTFENHQKTHLTDRGPRPPRSASISHSRSRKSFGCEHCTMTYTNSRSLTKHLALVHQRGFFGCSVCKFQTDSAPDIQTHCSQVHPEISDTVCPSCKESVNMFKEVGGLPAHFAQCSINKYQVQKEKQRKKNLTYRKKPYICSKCGKDCKYNAQLQIHEKQHMGEMDFACSECDFKTFSKTYLRSHLKTHLIKKGVISKPICDICGLEVRDKSALKRHKLYMHDPSTPKACTCPHCGKIICNKNALDRHVMRSHNKSDDFKCTVCSQKVGSDSELRRHMLVHEAPKLKCRFCEKRFRREDGLKNHERNHTGEAPFKCQLCEYSCKSSATLSLHKKFIHNDGKNLTEKPLIDPEPETPNENSQGKPAPTLLGVELQPPHIASSLSTRSSRRPRKPQPNIKEVITCFICFSTFNSQIQLRRHYTKEHPGYKKCDICQKEFTNKRCVVVHMRRKHFAGHFVCKFCPEKVKFASDLVNHHIKVHTEESFEANCPSCKNDLSFAKNPKDLDKHYKECYREKQKSQNKKNSESALTKGGNQCSECGKICRSSTVLKMHLKTHTGDKSFQCEFCDFKTIYKVSMQFHHRRHLVDQGVLEKVICDLCGKEYRDKYNLRAHVQSVHEKSSVVHCDQCERTFSCKKTLTTHKNRIHGESSEFFCRECGARSGSKYELETHMRTHREPEFKCKFCGKMMKTSASLISHERIHTGENPFKCKLCEYSCKSSATLSAHKKFIHNNGKKLSLHPLVEYDKDPTETA</sequence>
<feature type="domain" description="C2H2-type" evidence="12">
    <location>
        <begin position="247"/>
        <end position="270"/>
    </location>
</feature>
<dbReference type="GO" id="GO:0005634">
    <property type="term" value="C:nucleus"/>
    <property type="evidence" value="ECO:0007669"/>
    <property type="project" value="UniProtKB-SubCell"/>
</dbReference>
<feature type="domain" description="C2H2-type" evidence="12">
    <location>
        <begin position="528"/>
        <end position="556"/>
    </location>
</feature>
<proteinExistence type="predicted"/>
<dbReference type="FunFam" id="3.30.160.60:FF:000965">
    <property type="entry name" value="Neurotrophin receptor-interacting factor homolog"/>
    <property type="match status" value="1"/>
</dbReference>
<feature type="domain" description="C2H2-type" evidence="12">
    <location>
        <begin position="865"/>
        <end position="892"/>
    </location>
</feature>
<dbReference type="PROSITE" id="PS50157">
    <property type="entry name" value="ZINC_FINGER_C2H2_2"/>
    <property type="match status" value="17"/>
</dbReference>
<evidence type="ECO:0000256" key="1">
    <source>
        <dbReference type="ARBA" id="ARBA00004123"/>
    </source>
</evidence>
<dbReference type="EMBL" id="VCGU01000459">
    <property type="protein sequence ID" value="TRY61874.1"/>
    <property type="molecule type" value="Genomic_DNA"/>
</dbReference>
<dbReference type="PANTHER" id="PTHR24379:SF127">
    <property type="entry name" value="BLOODY FINGERS-RELATED"/>
    <property type="match status" value="1"/>
</dbReference>
<evidence type="ECO:0000256" key="4">
    <source>
        <dbReference type="ARBA" id="ARBA00022771"/>
    </source>
</evidence>
<feature type="domain" description="C2H2-type" evidence="12">
    <location>
        <begin position="473"/>
        <end position="500"/>
    </location>
</feature>
<keyword evidence="7" id="KW-0238">DNA-binding</keyword>
<reference evidence="13 14" key="1">
    <citation type="journal article" date="2018" name="Nat. Ecol. Evol.">
        <title>Genomic signatures of mitonuclear coevolution across populations of Tigriopus californicus.</title>
        <authorList>
            <person name="Barreto F.S."/>
            <person name="Watson E.T."/>
            <person name="Lima T.G."/>
            <person name="Willett C.S."/>
            <person name="Edmands S."/>
            <person name="Li W."/>
            <person name="Burton R.S."/>
        </authorList>
    </citation>
    <scope>NUCLEOTIDE SEQUENCE [LARGE SCALE GENOMIC DNA]</scope>
    <source>
        <strain evidence="13 14">San Diego</strain>
    </source>
</reference>
<gene>
    <name evidence="13" type="ORF">TCAL_08280</name>
</gene>
<evidence type="ECO:0000256" key="11">
    <source>
        <dbReference type="SAM" id="MobiDB-lite"/>
    </source>
</evidence>
<keyword evidence="9" id="KW-0539">Nucleus</keyword>
<feature type="domain" description="C2H2-type" evidence="12">
    <location>
        <begin position="381"/>
        <end position="408"/>
    </location>
</feature>
<feature type="domain" description="C2H2-type" evidence="12">
    <location>
        <begin position="807"/>
        <end position="835"/>
    </location>
</feature>
<feature type="domain" description="C2H2-type" evidence="12">
    <location>
        <begin position="202"/>
        <end position="229"/>
    </location>
</feature>
<feature type="domain" description="C2H2-type" evidence="12">
    <location>
        <begin position="670"/>
        <end position="698"/>
    </location>
</feature>
<dbReference type="Pfam" id="PF00096">
    <property type="entry name" value="zf-C2H2"/>
    <property type="match status" value="5"/>
</dbReference>
<keyword evidence="3" id="KW-0677">Repeat</keyword>
<evidence type="ECO:0000313" key="13">
    <source>
        <dbReference type="EMBL" id="TRY61874.1"/>
    </source>
</evidence>